<dbReference type="NCBIfam" id="TIGR00652">
    <property type="entry name" value="DapF"/>
    <property type="match status" value="1"/>
</dbReference>
<keyword evidence="4 8" id="KW-0028">Amino-acid biosynthesis</keyword>
<keyword evidence="8" id="KW-0963">Cytoplasm</keyword>
<dbReference type="PROSITE" id="PS01326">
    <property type="entry name" value="DAP_EPIMERASE"/>
    <property type="match status" value="1"/>
</dbReference>
<comment type="similarity">
    <text evidence="2 8">Belongs to the diaminopimelate epimerase family.</text>
</comment>
<dbReference type="SUPFAM" id="SSF54506">
    <property type="entry name" value="Diaminopimelate epimerase-like"/>
    <property type="match status" value="2"/>
</dbReference>
<feature type="binding site" evidence="8">
    <location>
        <position position="174"/>
    </location>
    <ligand>
        <name>substrate</name>
    </ligand>
</feature>
<evidence type="ECO:0000313" key="11">
    <source>
        <dbReference type="Proteomes" id="UP000605992"/>
    </source>
</evidence>
<feature type="site" description="Could be important to modulate the pK values of the two catalytic cysteine residues" evidence="8">
    <location>
        <position position="224"/>
    </location>
</feature>
<dbReference type="GO" id="GO:0008837">
    <property type="term" value="F:diaminopimelate epimerase activity"/>
    <property type="evidence" value="ECO:0007669"/>
    <property type="project" value="UniProtKB-UniRule"/>
</dbReference>
<feature type="binding site" evidence="8">
    <location>
        <position position="32"/>
    </location>
    <ligand>
        <name>substrate</name>
    </ligand>
</feature>
<evidence type="ECO:0000256" key="7">
    <source>
        <dbReference type="ARBA" id="ARBA00051712"/>
    </source>
</evidence>
<dbReference type="HAMAP" id="MF_00197">
    <property type="entry name" value="DAP_epimerase"/>
    <property type="match status" value="1"/>
</dbReference>
<protein>
    <recommendedName>
        <fullName evidence="3 8">Diaminopimelate epimerase</fullName>
        <shortName evidence="8">DAP epimerase</shortName>
        <ecNumber evidence="3 8">5.1.1.7</ecNumber>
    </recommendedName>
    <alternativeName>
        <fullName evidence="8">PLP-independent amino acid racemase</fullName>
    </alternativeName>
</protein>
<dbReference type="GO" id="GO:0005829">
    <property type="term" value="C:cytosol"/>
    <property type="evidence" value="ECO:0007669"/>
    <property type="project" value="TreeGrafter"/>
</dbReference>
<feature type="binding site" evidence="8">
    <location>
        <begin position="224"/>
        <end position="225"/>
    </location>
    <ligand>
        <name>substrate</name>
    </ligand>
</feature>
<dbReference type="EC" id="5.1.1.7" evidence="3 8"/>
<evidence type="ECO:0000256" key="1">
    <source>
        <dbReference type="ARBA" id="ARBA00005196"/>
    </source>
</evidence>
<comment type="caution">
    <text evidence="10">The sequence shown here is derived from an EMBL/GenBank/DDBJ whole genome shotgun (WGS) entry which is preliminary data.</text>
</comment>
<dbReference type="PANTHER" id="PTHR31689">
    <property type="entry name" value="DIAMINOPIMELATE EPIMERASE, CHLOROPLASTIC"/>
    <property type="match status" value="1"/>
</dbReference>
<comment type="subunit">
    <text evidence="8">Homodimer.</text>
</comment>
<evidence type="ECO:0000256" key="4">
    <source>
        <dbReference type="ARBA" id="ARBA00022605"/>
    </source>
</evidence>
<dbReference type="UniPathway" id="UPA00034">
    <property type="reaction ID" value="UER00025"/>
</dbReference>
<keyword evidence="6 8" id="KW-0413">Isomerase</keyword>
<evidence type="ECO:0000256" key="9">
    <source>
        <dbReference type="PROSITE-ProRule" id="PRU10125"/>
    </source>
</evidence>
<reference evidence="10" key="1">
    <citation type="submission" date="2021-01" db="EMBL/GenBank/DDBJ databases">
        <title>Whole genome shotgun sequence of Planotetraspora thailandica NBRC 104271.</title>
        <authorList>
            <person name="Komaki H."/>
            <person name="Tamura T."/>
        </authorList>
    </citation>
    <scope>NUCLEOTIDE SEQUENCE</scope>
    <source>
        <strain evidence="10">NBRC 104271</strain>
    </source>
</reference>
<proteinExistence type="inferred from homology"/>
<comment type="subcellular location">
    <subcellularLocation>
        <location evidence="8">Cytoplasm</location>
    </subcellularLocation>
</comment>
<keyword evidence="5 8" id="KW-0457">Lysine biosynthesis</keyword>
<dbReference type="InterPro" id="IPR018510">
    <property type="entry name" value="DAP_epimerase_AS"/>
</dbReference>
<feature type="active site" description="Proton acceptor" evidence="8">
    <location>
        <position position="233"/>
    </location>
</feature>
<comment type="function">
    <text evidence="8">Catalyzes the stereoinversion of LL-2,6-diaminopimelate (L,L-DAP) to meso-diaminopimelate (meso-DAP), a precursor of L-lysine and an essential component of the bacterial peptidoglycan.</text>
</comment>
<evidence type="ECO:0000256" key="6">
    <source>
        <dbReference type="ARBA" id="ARBA00023235"/>
    </source>
</evidence>
<comment type="catalytic activity">
    <reaction evidence="7 8">
        <text>(2S,6S)-2,6-diaminopimelate = meso-2,6-diaminopimelate</text>
        <dbReference type="Rhea" id="RHEA:15393"/>
        <dbReference type="ChEBI" id="CHEBI:57609"/>
        <dbReference type="ChEBI" id="CHEBI:57791"/>
        <dbReference type="EC" id="5.1.1.7"/>
    </reaction>
</comment>
<name>A0A8J3V059_9ACTN</name>
<keyword evidence="11" id="KW-1185">Reference proteome</keyword>
<dbReference type="GO" id="GO:0009089">
    <property type="term" value="P:lysine biosynthetic process via diaminopimelate"/>
    <property type="evidence" value="ECO:0007669"/>
    <property type="project" value="UniProtKB-UniRule"/>
</dbReference>
<comment type="caution">
    <text evidence="8">Lacks conserved residue(s) required for the propagation of feature annotation.</text>
</comment>
<feature type="active site" description="Proton donor" evidence="8">
    <location>
        <position position="102"/>
    </location>
</feature>
<feature type="site" description="Could be important to modulate the pK values of the two catalytic cysteine residues" evidence="8">
    <location>
        <position position="176"/>
    </location>
</feature>
<feature type="binding site" evidence="8">
    <location>
        <begin position="234"/>
        <end position="235"/>
    </location>
    <ligand>
        <name>substrate</name>
    </ligand>
</feature>
<evidence type="ECO:0000256" key="2">
    <source>
        <dbReference type="ARBA" id="ARBA00010219"/>
    </source>
</evidence>
<feature type="binding site" evidence="8">
    <location>
        <position position="93"/>
    </location>
    <ligand>
        <name>substrate</name>
    </ligand>
</feature>
<dbReference type="EMBL" id="BOOR01000023">
    <property type="protein sequence ID" value="GII55048.1"/>
    <property type="molecule type" value="Genomic_DNA"/>
</dbReference>
<dbReference type="Proteomes" id="UP000605992">
    <property type="component" value="Unassembled WGS sequence"/>
</dbReference>
<evidence type="ECO:0000256" key="3">
    <source>
        <dbReference type="ARBA" id="ARBA00013080"/>
    </source>
</evidence>
<evidence type="ECO:0000313" key="10">
    <source>
        <dbReference type="EMBL" id="GII55048.1"/>
    </source>
</evidence>
<dbReference type="PANTHER" id="PTHR31689:SF0">
    <property type="entry name" value="DIAMINOPIMELATE EPIMERASE"/>
    <property type="match status" value="1"/>
</dbReference>
<dbReference type="InterPro" id="IPR001653">
    <property type="entry name" value="DAP_epimerase_DapF"/>
</dbReference>
<comment type="pathway">
    <text evidence="1 8">Amino-acid biosynthesis; L-lysine biosynthesis via DAP pathway; DL-2,6-diaminopimelate from LL-2,6-diaminopimelate: step 1/1.</text>
</comment>
<gene>
    <name evidence="8 10" type="primary">dapF</name>
    <name evidence="10" type="ORF">Pth03_34370</name>
</gene>
<feature type="binding site" evidence="8">
    <location>
        <position position="206"/>
    </location>
    <ligand>
        <name>substrate</name>
    </ligand>
</feature>
<dbReference type="AlphaFoldDB" id="A0A8J3V059"/>
<feature type="active site" evidence="9">
    <location>
        <position position="102"/>
    </location>
</feature>
<sequence length="291" mass="30397">MPDPGSGDARPDLWVRLEFGAMRFVKGHGTENDFVILPDADARLDLGPQLVATLCDRRAGIGADGVLRVVRAKLCPEAADQLGEAEWFMDYRNADGSIAEMCGNGVRVFARYLVDSGLAAPGEFGVATRGGVKRVRLGATGDVTVDMGSPRVLGVSRATVNGREYAGLNVNMGNPHLACVIDDPVAELDLTREPGFDRATYPAGVNVELFNRVGDHTVSMRVHERGSGETRSCGTGAVATAVAAAHAAGEPTGTWSVRVLGGTVTVTLDGRTSYLTGPAVLVASGSYPASV</sequence>
<feature type="binding site" evidence="8">
    <location>
        <begin position="103"/>
        <end position="104"/>
    </location>
    <ligand>
        <name>substrate</name>
    </ligand>
</feature>
<evidence type="ECO:0000256" key="5">
    <source>
        <dbReference type="ARBA" id="ARBA00023154"/>
    </source>
</evidence>
<dbReference type="Gene3D" id="3.10.310.10">
    <property type="entry name" value="Diaminopimelate Epimerase, Chain A, domain 1"/>
    <property type="match status" value="2"/>
</dbReference>
<accession>A0A8J3V059</accession>
<organism evidence="10 11">
    <name type="scientific">Planotetraspora thailandica</name>
    <dbReference type="NCBI Taxonomy" id="487172"/>
    <lineage>
        <taxon>Bacteria</taxon>
        <taxon>Bacillati</taxon>
        <taxon>Actinomycetota</taxon>
        <taxon>Actinomycetes</taxon>
        <taxon>Streptosporangiales</taxon>
        <taxon>Streptosporangiaceae</taxon>
        <taxon>Planotetraspora</taxon>
    </lineage>
</organism>
<dbReference type="Pfam" id="PF01678">
    <property type="entry name" value="DAP_epimerase"/>
    <property type="match status" value="2"/>
</dbReference>
<evidence type="ECO:0000256" key="8">
    <source>
        <dbReference type="HAMAP-Rule" id="MF_00197"/>
    </source>
</evidence>